<proteinExistence type="predicted"/>
<gene>
    <name evidence="1" type="ORF">FHX59_002152</name>
</gene>
<organism evidence="1 2">
    <name type="scientific">Paraburkholderia silvatlantica</name>
    <dbReference type="NCBI Taxonomy" id="321895"/>
    <lineage>
        <taxon>Bacteria</taxon>
        <taxon>Pseudomonadati</taxon>
        <taxon>Pseudomonadota</taxon>
        <taxon>Betaproteobacteria</taxon>
        <taxon>Burkholderiales</taxon>
        <taxon>Burkholderiaceae</taxon>
        <taxon>Paraburkholderia</taxon>
    </lineage>
</organism>
<dbReference type="EMBL" id="JACHVZ010000005">
    <property type="protein sequence ID" value="MBB2927732.1"/>
    <property type="molecule type" value="Genomic_DNA"/>
</dbReference>
<accession>A0ABR6FJX1</accession>
<reference evidence="1 2" key="1">
    <citation type="submission" date="2020-08" db="EMBL/GenBank/DDBJ databases">
        <title>Genomic Encyclopedia of Type Strains, Phase IV (KMG-V): Genome sequencing to study the core and pangenomes of soil and plant-associated prokaryotes.</title>
        <authorList>
            <person name="Whitman W."/>
        </authorList>
    </citation>
    <scope>NUCLEOTIDE SEQUENCE [LARGE SCALE GENOMIC DNA]</scope>
    <source>
        <strain evidence="1 2">SRMrh-85</strain>
    </source>
</reference>
<dbReference type="Proteomes" id="UP000533533">
    <property type="component" value="Unassembled WGS sequence"/>
</dbReference>
<sequence length="55" mass="5891">MVIEIAQQIGSAPFAPVVSGDTHCGYYEHDRAGSHTQPGRVHVSLLGSMRIATQL</sequence>
<evidence type="ECO:0000313" key="1">
    <source>
        <dbReference type="EMBL" id="MBB2927732.1"/>
    </source>
</evidence>
<dbReference type="RefSeq" id="WP_165822748.1">
    <property type="nucleotide sequence ID" value="NZ_JACHVZ010000005.1"/>
</dbReference>
<name>A0ABR6FJX1_9BURK</name>
<comment type="caution">
    <text evidence="1">The sequence shown here is derived from an EMBL/GenBank/DDBJ whole genome shotgun (WGS) entry which is preliminary data.</text>
</comment>
<keyword evidence="2" id="KW-1185">Reference proteome</keyword>
<evidence type="ECO:0000313" key="2">
    <source>
        <dbReference type="Proteomes" id="UP000533533"/>
    </source>
</evidence>
<protein>
    <submittedName>
        <fullName evidence="1">Uncharacterized protein</fullName>
    </submittedName>
</protein>